<sequence length="260" mass="28515">MTSPAEVALGPLFIGWMGNIFLFGVVTVQCYIYLKSYKQDRLWTKVYVAVLYLANLVNTIFLAIYLYETLIKNFSDLEGLGRVDWLFATDPVMTGFIASQVQLFFVWRVKVLTGSTIAAIATLVPTVAGFTTVQTGAITSAFATIDIILFLVFPDNGLHLIFNVPLAKLYSTMLMSSLNSRKGWQYSSGDGGKMSSRPYNGGTTSFRNGRPAQIVVHVDAHEMTDRFYDSGRDAEIGVIPDKGGNALDSGDSLEVSSGKR</sequence>
<keyword evidence="2" id="KW-0812">Transmembrane</keyword>
<gene>
    <name evidence="3" type="ORF">VKT23_019255</name>
</gene>
<evidence type="ECO:0000256" key="1">
    <source>
        <dbReference type="SAM" id="MobiDB-lite"/>
    </source>
</evidence>
<name>A0ABR1ILR5_9AGAR</name>
<feature type="region of interest" description="Disordered" evidence="1">
    <location>
        <begin position="239"/>
        <end position="260"/>
    </location>
</feature>
<keyword evidence="4" id="KW-1185">Reference proteome</keyword>
<feature type="transmembrane region" description="Helical" evidence="2">
    <location>
        <begin position="46"/>
        <end position="67"/>
    </location>
</feature>
<feature type="transmembrane region" description="Helical" evidence="2">
    <location>
        <begin position="87"/>
        <end position="107"/>
    </location>
</feature>
<accession>A0ABR1ILR5</accession>
<feature type="transmembrane region" description="Helical" evidence="2">
    <location>
        <begin position="12"/>
        <end position="34"/>
    </location>
</feature>
<evidence type="ECO:0008006" key="5">
    <source>
        <dbReference type="Google" id="ProtNLM"/>
    </source>
</evidence>
<keyword evidence="2" id="KW-1133">Transmembrane helix</keyword>
<dbReference type="EMBL" id="JBANRG010000097">
    <property type="protein sequence ID" value="KAK7436179.1"/>
    <property type="molecule type" value="Genomic_DNA"/>
</dbReference>
<protein>
    <recommendedName>
        <fullName evidence="5">Transmembrane protein</fullName>
    </recommendedName>
</protein>
<dbReference type="PANTHER" id="PTHR40465:SF1">
    <property type="entry name" value="DUF6534 DOMAIN-CONTAINING PROTEIN"/>
    <property type="match status" value="1"/>
</dbReference>
<keyword evidence="2" id="KW-0472">Membrane</keyword>
<evidence type="ECO:0000313" key="4">
    <source>
        <dbReference type="Proteomes" id="UP001498398"/>
    </source>
</evidence>
<evidence type="ECO:0000256" key="2">
    <source>
        <dbReference type="SAM" id="Phobius"/>
    </source>
</evidence>
<comment type="caution">
    <text evidence="3">The sequence shown here is derived from an EMBL/GenBank/DDBJ whole genome shotgun (WGS) entry which is preliminary data.</text>
</comment>
<evidence type="ECO:0000313" key="3">
    <source>
        <dbReference type="EMBL" id="KAK7436179.1"/>
    </source>
</evidence>
<dbReference type="PANTHER" id="PTHR40465">
    <property type="entry name" value="CHROMOSOME 1, WHOLE GENOME SHOTGUN SEQUENCE"/>
    <property type="match status" value="1"/>
</dbReference>
<reference evidence="3 4" key="1">
    <citation type="submission" date="2024-01" db="EMBL/GenBank/DDBJ databases">
        <title>A draft genome for the cacao thread blight pathogen Marasmiellus scandens.</title>
        <authorList>
            <person name="Baruah I.K."/>
            <person name="Leung J."/>
            <person name="Bukari Y."/>
            <person name="Amoako-Attah I."/>
            <person name="Meinhardt L.W."/>
            <person name="Bailey B.A."/>
            <person name="Cohen S.P."/>
        </authorList>
    </citation>
    <scope>NUCLEOTIDE SEQUENCE [LARGE SCALE GENOMIC DNA]</scope>
    <source>
        <strain evidence="3 4">GH-19</strain>
    </source>
</reference>
<dbReference type="Proteomes" id="UP001498398">
    <property type="component" value="Unassembled WGS sequence"/>
</dbReference>
<feature type="transmembrane region" description="Helical" evidence="2">
    <location>
        <begin position="119"/>
        <end position="152"/>
    </location>
</feature>
<proteinExistence type="predicted"/>
<organism evidence="3 4">
    <name type="scientific">Marasmiellus scandens</name>
    <dbReference type="NCBI Taxonomy" id="2682957"/>
    <lineage>
        <taxon>Eukaryota</taxon>
        <taxon>Fungi</taxon>
        <taxon>Dikarya</taxon>
        <taxon>Basidiomycota</taxon>
        <taxon>Agaricomycotina</taxon>
        <taxon>Agaricomycetes</taxon>
        <taxon>Agaricomycetidae</taxon>
        <taxon>Agaricales</taxon>
        <taxon>Marasmiineae</taxon>
        <taxon>Omphalotaceae</taxon>
        <taxon>Marasmiellus</taxon>
    </lineage>
</organism>